<keyword evidence="1" id="KW-0732">Signal</keyword>
<protein>
    <submittedName>
        <fullName evidence="2">Uncharacterized protein</fullName>
    </submittedName>
</protein>
<dbReference type="AlphaFoldDB" id="A0A433NLC6"/>
<organism evidence="2 3">
    <name type="scientific">Chlorogloeopsis fritschii PCC 6912</name>
    <dbReference type="NCBI Taxonomy" id="211165"/>
    <lineage>
        <taxon>Bacteria</taxon>
        <taxon>Bacillati</taxon>
        <taxon>Cyanobacteriota</taxon>
        <taxon>Cyanophyceae</taxon>
        <taxon>Nostocales</taxon>
        <taxon>Chlorogloeopsidaceae</taxon>
        <taxon>Chlorogloeopsis</taxon>
    </lineage>
</organism>
<proteinExistence type="predicted"/>
<dbReference type="EMBL" id="RSCJ01000006">
    <property type="protein sequence ID" value="RUR83715.1"/>
    <property type="molecule type" value="Genomic_DNA"/>
</dbReference>
<accession>A0A433NLC6</accession>
<comment type="caution">
    <text evidence="2">The sequence shown here is derived from an EMBL/GenBank/DDBJ whole genome shotgun (WGS) entry which is preliminary data.</text>
</comment>
<sequence length="105" mass="11329">MSISTPTKTLLGGIVTATALLTFAGHPAFANTANQTVEVTKANTSTTRTNLSKEQINQTIAQTSPTPQPTNEKGCACCKSMMNNMQQMNHSNMQKIMNNQNNPSR</sequence>
<keyword evidence="3" id="KW-1185">Reference proteome</keyword>
<gene>
    <name evidence="2" type="ORF">PCC6912_19580</name>
</gene>
<name>A0A433NLC6_CHLFR</name>
<feature type="signal peptide" evidence="1">
    <location>
        <begin position="1"/>
        <end position="30"/>
    </location>
</feature>
<dbReference type="OrthoDB" id="9919272at2"/>
<evidence type="ECO:0000313" key="3">
    <source>
        <dbReference type="Proteomes" id="UP000268857"/>
    </source>
</evidence>
<evidence type="ECO:0000256" key="1">
    <source>
        <dbReference type="SAM" id="SignalP"/>
    </source>
</evidence>
<evidence type="ECO:0000313" key="2">
    <source>
        <dbReference type="EMBL" id="RUR83715.1"/>
    </source>
</evidence>
<dbReference type="Proteomes" id="UP000268857">
    <property type="component" value="Unassembled WGS sequence"/>
</dbReference>
<dbReference type="RefSeq" id="WP_016877576.1">
    <property type="nucleotide sequence ID" value="NZ_AJLN01000017.1"/>
</dbReference>
<reference evidence="2 3" key="1">
    <citation type="journal article" date="2019" name="Genome Biol. Evol.">
        <title>Day and night: Metabolic profiles and evolutionary relationships of six axenic non-marine cyanobacteria.</title>
        <authorList>
            <person name="Will S.E."/>
            <person name="Henke P."/>
            <person name="Boedeker C."/>
            <person name="Huang S."/>
            <person name="Brinkmann H."/>
            <person name="Rohde M."/>
            <person name="Jarek M."/>
            <person name="Friedl T."/>
            <person name="Seufert S."/>
            <person name="Schumacher M."/>
            <person name="Overmann J."/>
            <person name="Neumann-Schaal M."/>
            <person name="Petersen J."/>
        </authorList>
    </citation>
    <scope>NUCLEOTIDE SEQUENCE [LARGE SCALE GENOMIC DNA]</scope>
    <source>
        <strain evidence="2 3">PCC 6912</strain>
    </source>
</reference>
<feature type="chain" id="PRO_5019015365" evidence="1">
    <location>
        <begin position="31"/>
        <end position="105"/>
    </location>
</feature>